<evidence type="ECO:0000256" key="5">
    <source>
        <dbReference type="ARBA" id="ARBA00021008"/>
    </source>
</evidence>
<accession>A0A7R6D7L6</accession>
<dbReference type="InterPro" id="IPR050175">
    <property type="entry name" value="Complex_I_Subunit_2"/>
</dbReference>
<evidence type="ECO:0000256" key="4">
    <source>
        <dbReference type="ARBA" id="ARBA00012944"/>
    </source>
</evidence>
<geneLocation type="mitochondrion" evidence="20"/>
<dbReference type="EMBL" id="KY310671">
    <property type="protein sequence ID" value="ASV72601.1"/>
    <property type="molecule type" value="Genomic_DNA"/>
</dbReference>
<protein>
    <recommendedName>
        <fullName evidence="5 18">NADH-ubiquinone oxidoreductase chain 2</fullName>
        <ecNumber evidence="4 18">7.1.1.2</ecNumber>
    </recommendedName>
</protein>
<evidence type="ECO:0000256" key="10">
    <source>
        <dbReference type="ARBA" id="ARBA00022967"/>
    </source>
</evidence>
<evidence type="ECO:0000256" key="18">
    <source>
        <dbReference type="RuleBase" id="RU003403"/>
    </source>
</evidence>
<keyword evidence="11 18" id="KW-0249">Electron transport</keyword>
<keyword evidence="13 18" id="KW-0520">NAD</keyword>
<keyword evidence="10 18" id="KW-1278">Translocase</keyword>
<comment type="subcellular location">
    <subcellularLocation>
        <location evidence="2 18">Mitochondrion inner membrane</location>
        <topology evidence="2 18">Multi-pass membrane protein</topology>
    </subcellularLocation>
</comment>
<evidence type="ECO:0000256" key="7">
    <source>
        <dbReference type="ARBA" id="ARBA00022660"/>
    </source>
</evidence>
<name>A0A7R6D7L6_9CRUS</name>
<keyword evidence="9 18" id="KW-0999">Mitochondrion inner membrane</keyword>
<dbReference type="PANTHER" id="PTHR46552">
    <property type="entry name" value="NADH-UBIQUINONE OXIDOREDUCTASE CHAIN 2"/>
    <property type="match status" value="1"/>
</dbReference>
<comment type="function">
    <text evidence="18">Core subunit of the mitochondrial membrane respiratory chain NADH dehydrogenase (Complex I) which catalyzes electron transfer from NADH through the respiratory chain, using ubiquinone as an electron acceptor. Essential for the catalytic activity and assembly of complex I.</text>
</comment>
<evidence type="ECO:0000256" key="11">
    <source>
        <dbReference type="ARBA" id="ARBA00022982"/>
    </source>
</evidence>
<evidence type="ECO:0000256" key="14">
    <source>
        <dbReference type="ARBA" id="ARBA00023075"/>
    </source>
</evidence>
<keyword evidence="8 18" id="KW-0812">Transmembrane</keyword>
<evidence type="ECO:0000256" key="6">
    <source>
        <dbReference type="ARBA" id="ARBA00022448"/>
    </source>
</evidence>
<dbReference type="PRINTS" id="PR01436">
    <property type="entry name" value="NADHDHGNASE2"/>
</dbReference>
<evidence type="ECO:0000256" key="8">
    <source>
        <dbReference type="ARBA" id="ARBA00022692"/>
    </source>
</evidence>
<keyword evidence="12 18" id="KW-1133">Transmembrane helix</keyword>
<feature type="transmembrane region" description="Helical" evidence="18">
    <location>
        <begin position="80"/>
        <end position="101"/>
    </location>
</feature>
<sequence length="323" mass="38257">MILNKLEMTYICFSMMIMLIMFSINSFFMFWVLLEMMMMMYIPILSKYNSNNSLKYFFIQTFSSILMLFSIIMSKVNVSFNFILGLSLFLKIGVAPFHFWFLDMLYNINYVELLLLMTLQKLPGFYMISYYFSSFKNLMLIVMLISAVIGAIMGFSSKSIFFILGASSLSHSSWIMLAMLNNNLLWLSYFIMYSIMLTMLMIMLNNMMLKLFNFQIMYKIEKNKQILLFFIFLSLGGIPPFSGFILKWIVLFNTYIYWSIILGIMVILVLIILYYYMMLFMNSILMSSSMLMFNSKINKVNLNFVYSNIIIILITPFFMILFY</sequence>
<feature type="domain" description="NADH:quinone oxidoreductase/Mrp antiporter transmembrane" evidence="19">
    <location>
        <begin position="82"/>
        <end position="268"/>
    </location>
</feature>
<dbReference type="GO" id="GO:0008137">
    <property type="term" value="F:NADH dehydrogenase (ubiquinone) activity"/>
    <property type="evidence" value="ECO:0007669"/>
    <property type="project" value="UniProtKB-EC"/>
</dbReference>
<evidence type="ECO:0000256" key="1">
    <source>
        <dbReference type="ARBA" id="ARBA00003257"/>
    </source>
</evidence>
<evidence type="ECO:0000256" key="17">
    <source>
        <dbReference type="ARBA" id="ARBA00049551"/>
    </source>
</evidence>
<comment type="catalytic activity">
    <reaction evidence="17 18">
        <text>a ubiquinone + NADH + 5 H(+)(in) = a ubiquinol + NAD(+) + 4 H(+)(out)</text>
        <dbReference type="Rhea" id="RHEA:29091"/>
        <dbReference type="Rhea" id="RHEA-COMP:9565"/>
        <dbReference type="Rhea" id="RHEA-COMP:9566"/>
        <dbReference type="ChEBI" id="CHEBI:15378"/>
        <dbReference type="ChEBI" id="CHEBI:16389"/>
        <dbReference type="ChEBI" id="CHEBI:17976"/>
        <dbReference type="ChEBI" id="CHEBI:57540"/>
        <dbReference type="ChEBI" id="CHEBI:57945"/>
        <dbReference type="EC" id="7.1.1.2"/>
    </reaction>
</comment>
<feature type="transmembrane region" description="Helical" evidence="18">
    <location>
        <begin position="12"/>
        <end position="34"/>
    </location>
</feature>
<evidence type="ECO:0000256" key="13">
    <source>
        <dbReference type="ARBA" id="ARBA00023027"/>
    </source>
</evidence>
<dbReference type="EC" id="7.1.1.2" evidence="4 18"/>
<evidence type="ECO:0000256" key="15">
    <source>
        <dbReference type="ARBA" id="ARBA00023128"/>
    </source>
</evidence>
<keyword evidence="16 18" id="KW-0472">Membrane</keyword>
<keyword evidence="15 18" id="KW-0496">Mitochondrion</keyword>
<evidence type="ECO:0000256" key="2">
    <source>
        <dbReference type="ARBA" id="ARBA00004448"/>
    </source>
</evidence>
<evidence type="ECO:0000259" key="19">
    <source>
        <dbReference type="Pfam" id="PF00361"/>
    </source>
</evidence>
<feature type="transmembrane region" description="Helical" evidence="18">
    <location>
        <begin position="300"/>
        <end position="322"/>
    </location>
</feature>
<dbReference type="Pfam" id="PF00361">
    <property type="entry name" value="Proton_antipo_M"/>
    <property type="match status" value="1"/>
</dbReference>
<feature type="transmembrane region" description="Helical" evidence="18">
    <location>
        <begin position="113"/>
        <end position="132"/>
    </location>
</feature>
<keyword evidence="7 18" id="KW-0679">Respiratory chain</keyword>
<gene>
    <name evidence="20" type="primary">nad2</name>
</gene>
<keyword evidence="6" id="KW-0813">Transport</keyword>
<reference evidence="20" key="1">
    <citation type="submission" date="2016-12" db="EMBL/GenBank/DDBJ databases">
        <title>A first mitochondrial genomes of three bathynellaceans (Malacostraca: Syncarida: Bathynellacea), and their phylogenetic position in Malacostraca.</title>
        <authorList>
            <person name="Song J.-H."/>
            <person name="Cho J.-L."/>
            <person name="Min G.-S."/>
        </authorList>
    </citation>
    <scope>NUCLEOTIDE SEQUENCE</scope>
    <source>
        <strain evidence="20">C</strain>
    </source>
</reference>
<feature type="transmembrane region" description="Helical" evidence="18">
    <location>
        <begin position="139"/>
        <end position="164"/>
    </location>
</feature>
<feature type="transmembrane region" description="Helical" evidence="18">
    <location>
        <begin position="226"/>
        <end position="249"/>
    </location>
</feature>
<dbReference type="GO" id="GO:0006120">
    <property type="term" value="P:mitochondrial electron transport, NADH to ubiquinone"/>
    <property type="evidence" value="ECO:0007669"/>
    <property type="project" value="InterPro"/>
</dbReference>
<evidence type="ECO:0000256" key="3">
    <source>
        <dbReference type="ARBA" id="ARBA00007012"/>
    </source>
</evidence>
<dbReference type="InterPro" id="IPR003917">
    <property type="entry name" value="NADH_UbQ_OxRdtase_chain2"/>
</dbReference>
<proteinExistence type="inferred from homology"/>
<keyword evidence="14 18" id="KW-0830">Ubiquinone</keyword>
<comment type="function">
    <text evidence="1">Core subunit of the mitochondrial membrane respiratory chain NADH dehydrogenase (Complex I) that is believed to belong to the minimal assembly required for catalysis. Complex I functions in the transfer of electrons from NADH to the respiratory chain. The immediate electron acceptor for the enzyme is believed to be ubiquinone.</text>
</comment>
<feature type="transmembrane region" description="Helical" evidence="18">
    <location>
        <begin position="54"/>
        <end position="73"/>
    </location>
</feature>
<dbReference type="AlphaFoldDB" id="A0A7R6D7L6"/>
<organism evidence="20">
    <name type="scientific">Bathynella cf. rufa JHS-2017</name>
    <dbReference type="NCBI Taxonomy" id="2029186"/>
    <lineage>
        <taxon>Eukaryota</taxon>
        <taxon>Metazoa</taxon>
        <taxon>Ecdysozoa</taxon>
        <taxon>Arthropoda</taxon>
        <taxon>Crustacea</taxon>
        <taxon>Multicrustacea</taxon>
        <taxon>Malacostraca</taxon>
        <taxon>Eumalacostraca</taxon>
        <taxon>Syncarida</taxon>
        <taxon>Bathynellacea</taxon>
        <taxon>Bathynellidae</taxon>
        <taxon>Bathynella</taxon>
    </lineage>
</organism>
<evidence type="ECO:0000313" key="20">
    <source>
        <dbReference type="EMBL" id="ASV72601.1"/>
    </source>
</evidence>
<evidence type="ECO:0000256" key="9">
    <source>
        <dbReference type="ARBA" id="ARBA00022792"/>
    </source>
</evidence>
<evidence type="ECO:0000256" key="12">
    <source>
        <dbReference type="ARBA" id="ARBA00022989"/>
    </source>
</evidence>
<dbReference type="InterPro" id="IPR001750">
    <property type="entry name" value="ND/Mrp_TM"/>
</dbReference>
<feature type="transmembrane region" description="Helical" evidence="18">
    <location>
        <begin position="255"/>
        <end position="279"/>
    </location>
</feature>
<comment type="similarity">
    <text evidence="3 18">Belongs to the complex I subunit 2 family.</text>
</comment>
<evidence type="ECO:0000256" key="16">
    <source>
        <dbReference type="ARBA" id="ARBA00023136"/>
    </source>
</evidence>
<dbReference type="GO" id="GO:0005743">
    <property type="term" value="C:mitochondrial inner membrane"/>
    <property type="evidence" value="ECO:0007669"/>
    <property type="project" value="UniProtKB-SubCell"/>
</dbReference>
<dbReference type="PANTHER" id="PTHR46552:SF1">
    <property type="entry name" value="NADH-UBIQUINONE OXIDOREDUCTASE CHAIN 2"/>
    <property type="match status" value="1"/>
</dbReference>
<feature type="transmembrane region" description="Helical" evidence="18">
    <location>
        <begin position="184"/>
        <end position="205"/>
    </location>
</feature>